<feature type="transmembrane region" description="Helical" evidence="6">
    <location>
        <begin position="71"/>
        <end position="95"/>
    </location>
</feature>
<dbReference type="PANTHER" id="PTHR12385">
    <property type="entry name" value="CHOLINE TRANSPORTER-LIKE (SLC FAMILY 44)"/>
    <property type="match status" value="1"/>
</dbReference>
<evidence type="ECO:0000256" key="3">
    <source>
        <dbReference type="ARBA" id="ARBA00022692"/>
    </source>
</evidence>
<dbReference type="GO" id="GO:0022857">
    <property type="term" value="F:transmembrane transporter activity"/>
    <property type="evidence" value="ECO:0007669"/>
    <property type="project" value="UniProtKB-UniRule"/>
</dbReference>
<keyword evidence="5 6" id="KW-0472">Membrane</keyword>
<proteinExistence type="inferred from homology"/>
<keyword evidence="3 6" id="KW-0812">Transmembrane</keyword>
<feature type="region of interest" description="Disordered" evidence="7">
    <location>
        <begin position="321"/>
        <end position="343"/>
    </location>
</feature>
<dbReference type="Proteomes" id="UP000198406">
    <property type="component" value="Unassembled WGS sequence"/>
</dbReference>
<evidence type="ECO:0000313" key="9">
    <source>
        <dbReference type="Proteomes" id="UP000198406"/>
    </source>
</evidence>
<feature type="transmembrane region" description="Helical" evidence="6">
    <location>
        <begin position="32"/>
        <end position="51"/>
    </location>
</feature>
<gene>
    <name evidence="8" type="ORF">FisN_1Hh274</name>
</gene>
<evidence type="ECO:0000313" key="8">
    <source>
        <dbReference type="EMBL" id="GAX12341.1"/>
    </source>
</evidence>
<evidence type="ECO:0000256" key="5">
    <source>
        <dbReference type="ARBA" id="ARBA00023136"/>
    </source>
</evidence>
<dbReference type="InterPro" id="IPR007603">
    <property type="entry name" value="Choline_transptr-like"/>
</dbReference>
<evidence type="ECO:0000256" key="7">
    <source>
        <dbReference type="SAM" id="MobiDB-lite"/>
    </source>
</evidence>
<evidence type="ECO:0000256" key="4">
    <source>
        <dbReference type="ARBA" id="ARBA00022989"/>
    </source>
</evidence>
<dbReference type="InParanoid" id="A0A1Z5JF06"/>
<feature type="transmembrane region" description="Helical" evidence="6">
    <location>
        <begin position="445"/>
        <end position="466"/>
    </location>
</feature>
<evidence type="ECO:0000256" key="6">
    <source>
        <dbReference type="RuleBase" id="RU368066"/>
    </source>
</evidence>
<comment type="similarity">
    <text evidence="2 6">Belongs to the CTL (choline transporter-like) family.</text>
</comment>
<evidence type="ECO:0000256" key="1">
    <source>
        <dbReference type="ARBA" id="ARBA00004141"/>
    </source>
</evidence>
<feature type="transmembrane region" description="Helical" evidence="6">
    <location>
        <begin position="362"/>
        <end position="382"/>
    </location>
</feature>
<feature type="transmembrane region" description="Helical" evidence="6">
    <location>
        <begin position="252"/>
        <end position="270"/>
    </location>
</feature>
<feature type="transmembrane region" description="Helical" evidence="6">
    <location>
        <begin position="282"/>
        <end position="304"/>
    </location>
</feature>
<comment type="function">
    <text evidence="6">Choline transporter.</text>
</comment>
<protein>
    <recommendedName>
        <fullName evidence="6">Choline transporter-like protein</fullName>
    </recommendedName>
</protein>
<accession>A0A1Z5JF06</accession>
<feature type="transmembrane region" description="Helical" evidence="6">
    <location>
        <begin position="172"/>
        <end position="201"/>
    </location>
</feature>
<sequence>MTIETKVQTSAGYPRATQASHKLEKPYFRDPLFAVLWIVQLIIVVSCAVFLRPSPSDSKNKDDEEGYIETALLALALLIVPLGAALIAVCMVFLFMSAYSQQVIRMAFFSPTIASIATSMIATYNMGKSALPLWYATAGVAAVSAFMYFWVRRYVPFAASTLRVSLQALRDYKGLIGMAMLTSTLVFAWFAVWAVASLGIYQYRQRHPRPPQVRWMPCEHDPRKQCSETVTNYEPFYVTVFLLLSLYWTSQVLSNILHTATVGTVASWWTSKSKNERALREALYRASTTSLGSICLGSLVVAIVSTLETIVSTVSNTQKKMEEKAEEAQRRERGQRPRRQHSGAANAIVKQLLQLLRKISEYINSWAFVYVGLYGDTYWAAGKKVSSSLFSKTGRPTFVSDRLVYRVLGLMKVAIALLSGALLVVTQFAFDWTTSSDMNPSTWRGIVFSSGVVVGYWVSSVSLSVLESIARTVIVCFLENPDALQSSHPALHKELQHGWSTAYPNAWKSFKQKRL</sequence>
<dbReference type="EMBL" id="BDSP01000050">
    <property type="protein sequence ID" value="GAX12341.1"/>
    <property type="molecule type" value="Genomic_DNA"/>
</dbReference>
<dbReference type="AlphaFoldDB" id="A0A1Z5JF06"/>
<comment type="subcellular location">
    <subcellularLocation>
        <location evidence="6">Cell membrane</location>
        <topology evidence="6">Multi-pass membrane protein</topology>
    </subcellularLocation>
    <subcellularLocation>
        <location evidence="1">Membrane</location>
        <topology evidence="1">Multi-pass membrane protein</topology>
    </subcellularLocation>
</comment>
<feature type="transmembrane region" description="Helical" evidence="6">
    <location>
        <begin position="107"/>
        <end position="127"/>
    </location>
</feature>
<evidence type="ECO:0000256" key="2">
    <source>
        <dbReference type="ARBA" id="ARBA00007168"/>
    </source>
</evidence>
<keyword evidence="4 6" id="KW-1133">Transmembrane helix</keyword>
<keyword evidence="9" id="KW-1185">Reference proteome</keyword>
<dbReference type="GO" id="GO:0005886">
    <property type="term" value="C:plasma membrane"/>
    <property type="evidence" value="ECO:0007669"/>
    <property type="project" value="UniProtKB-SubCell"/>
</dbReference>
<dbReference type="PANTHER" id="PTHR12385:SF4">
    <property type="entry name" value="PROTEIN PNS1"/>
    <property type="match status" value="1"/>
</dbReference>
<feature type="transmembrane region" description="Helical" evidence="6">
    <location>
        <begin position="403"/>
        <end position="425"/>
    </location>
</feature>
<feature type="compositionally biased region" description="Basic and acidic residues" evidence="7">
    <location>
        <begin position="321"/>
        <end position="335"/>
    </location>
</feature>
<comment type="caution">
    <text evidence="8">The sequence shown here is derived from an EMBL/GenBank/DDBJ whole genome shotgun (WGS) entry which is preliminary data.</text>
</comment>
<name>A0A1Z5JF06_FISSO</name>
<dbReference type="OrthoDB" id="44736at2759"/>
<reference evidence="8 9" key="1">
    <citation type="journal article" date="2015" name="Plant Cell">
        <title>Oil accumulation by the oleaginous diatom Fistulifera solaris as revealed by the genome and transcriptome.</title>
        <authorList>
            <person name="Tanaka T."/>
            <person name="Maeda Y."/>
            <person name="Veluchamy A."/>
            <person name="Tanaka M."/>
            <person name="Abida H."/>
            <person name="Marechal E."/>
            <person name="Bowler C."/>
            <person name="Muto M."/>
            <person name="Sunaga Y."/>
            <person name="Tanaka M."/>
            <person name="Yoshino T."/>
            <person name="Taniguchi T."/>
            <person name="Fukuda Y."/>
            <person name="Nemoto M."/>
            <person name="Matsumoto M."/>
            <person name="Wong P.S."/>
            <person name="Aburatani S."/>
            <person name="Fujibuchi W."/>
        </authorList>
    </citation>
    <scope>NUCLEOTIDE SEQUENCE [LARGE SCALE GENOMIC DNA]</scope>
    <source>
        <strain evidence="8 9">JPCC DA0580</strain>
    </source>
</reference>
<organism evidence="8 9">
    <name type="scientific">Fistulifera solaris</name>
    <name type="common">Oleaginous diatom</name>
    <dbReference type="NCBI Taxonomy" id="1519565"/>
    <lineage>
        <taxon>Eukaryota</taxon>
        <taxon>Sar</taxon>
        <taxon>Stramenopiles</taxon>
        <taxon>Ochrophyta</taxon>
        <taxon>Bacillariophyta</taxon>
        <taxon>Bacillariophyceae</taxon>
        <taxon>Bacillariophycidae</taxon>
        <taxon>Naviculales</taxon>
        <taxon>Naviculaceae</taxon>
        <taxon>Fistulifera</taxon>
    </lineage>
</organism>
<dbReference type="Pfam" id="PF04515">
    <property type="entry name" value="Choline_transpo"/>
    <property type="match status" value="1"/>
</dbReference>
<feature type="transmembrane region" description="Helical" evidence="6">
    <location>
        <begin position="133"/>
        <end position="151"/>
    </location>
</feature>